<gene>
    <name evidence="6" type="ORF">CEW83_11600</name>
</gene>
<dbReference type="PANTHER" id="PTHR43065:SF52">
    <property type="entry name" value="SENSOR PROTEIN KINASE PILS"/>
    <property type="match status" value="1"/>
</dbReference>
<dbReference type="RefSeq" id="WP_108949483.1">
    <property type="nucleotide sequence ID" value="NZ_CP022187.1"/>
</dbReference>
<organism evidence="6 7">
    <name type="scientific">Parazoarcus communis</name>
    <dbReference type="NCBI Taxonomy" id="41977"/>
    <lineage>
        <taxon>Bacteria</taxon>
        <taxon>Pseudomonadati</taxon>
        <taxon>Pseudomonadota</taxon>
        <taxon>Betaproteobacteria</taxon>
        <taxon>Rhodocyclales</taxon>
        <taxon>Zoogloeaceae</taxon>
        <taxon>Parazoarcus</taxon>
    </lineage>
</organism>
<dbReference type="EC" id="2.7.13.3" evidence="2"/>
<dbReference type="SUPFAM" id="SSF47384">
    <property type="entry name" value="Homodimeric domain of signal transducing histidine kinase"/>
    <property type="match status" value="1"/>
</dbReference>
<feature type="domain" description="Histidine kinase" evidence="5">
    <location>
        <begin position="312"/>
        <end position="513"/>
    </location>
</feature>
<reference evidence="6 7" key="1">
    <citation type="submission" date="2017-06" db="EMBL/GenBank/DDBJ databases">
        <title>Azoarcus.</title>
        <authorList>
            <person name="Woo J.-H."/>
            <person name="Kim H.-S."/>
        </authorList>
    </citation>
    <scope>NUCLEOTIDE SEQUENCE [LARGE SCALE GENOMIC DNA]</scope>
    <source>
        <strain evidence="6 7">TSPY31</strain>
    </source>
</reference>
<dbReference type="KEGG" id="acom:CEW83_11600"/>
<proteinExistence type="predicted"/>
<feature type="transmembrane region" description="Helical" evidence="4">
    <location>
        <begin position="16"/>
        <end position="34"/>
    </location>
</feature>
<dbReference type="Gene3D" id="1.10.287.130">
    <property type="match status" value="1"/>
</dbReference>
<keyword evidence="4" id="KW-0812">Transmembrane</keyword>
<feature type="transmembrane region" description="Helical" evidence="4">
    <location>
        <begin position="150"/>
        <end position="171"/>
    </location>
</feature>
<dbReference type="SUPFAM" id="SSF55874">
    <property type="entry name" value="ATPase domain of HSP90 chaperone/DNA topoisomerase II/histidine kinase"/>
    <property type="match status" value="1"/>
</dbReference>
<evidence type="ECO:0000256" key="1">
    <source>
        <dbReference type="ARBA" id="ARBA00000085"/>
    </source>
</evidence>
<sequence>MGDSVLSGVDPARLQSLRFFNLFRLIIAGIFLVAGRELNLGSEHPTIFLVTAICYLGAVLALGFPDAARRMGFDRLVTLQVVIDVFMLTAFMWSSGGFRSGMPVLMMIVLAGAGLVAEGRMVLFLAALTTLAVLTENGWRFIADGTPGDFLQVGITCIAFFGIALVARLLALRAKNNASLAERRGKELVKQQAVNERIIRDMRDGVIVLGPDGFVRQANPQAAGLLGLQSMDGLALADIDSAFGDCRAQCGGADGRLMRLGPARRLLRCRVMEADSEAATGGDVLIYLTDFEDIQRQMQQLKLAALGRLTASMAHEIRNPLSAVTQAAELLQEEKRADMQGRLARIINDNAQRIERMIRDVLALGRRQQAQPEALPLARFVTEVVDAQGLRDGAERAIFSVEIDPELTLAIDRAHLHQILDNLLGNARRYCSAQPGSVRIRADVGADGCVRLHVQDDGPGLDKNTRAHLFEPFFTTHAKGTGLGLYIARELADANDATLEPVSDSTGAHFVLTGRSCP</sequence>
<dbReference type="InterPro" id="IPR036890">
    <property type="entry name" value="HATPase_C_sf"/>
</dbReference>
<dbReference type="Gene3D" id="3.30.565.10">
    <property type="entry name" value="Histidine kinase-like ATPase, C-terminal domain"/>
    <property type="match status" value="1"/>
</dbReference>
<evidence type="ECO:0000313" key="7">
    <source>
        <dbReference type="Proteomes" id="UP000244930"/>
    </source>
</evidence>
<dbReference type="InterPro" id="IPR003661">
    <property type="entry name" value="HisK_dim/P_dom"/>
</dbReference>
<dbReference type="PANTHER" id="PTHR43065">
    <property type="entry name" value="SENSOR HISTIDINE KINASE"/>
    <property type="match status" value="1"/>
</dbReference>
<dbReference type="InterPro" id="IPR005467">
    <property type="entry name" value="His_kinase_dom"/>
</dbReference>
<keyword evidence="7" id="KW-1185">Reference proteome</keyword>
<dbReference type="SMART" id="SM00387">
    <property type="entry name" value="HATPase_c"/>
    <property type="match status" value="1"/>
</dbReference>
<accession>A0A2U8GQP0</accession>
<protein>
    <recommendedName>
        <fullName evidence="2">histidine kinase</fullName>
        <ecNumber evidence="2">2.7.13.3</ecNumber>
    </recommendedName>
</protein>
<feature type="transmembrane region" description="Helical" evidence="4">
    <location>
        <begin position="46"/>
        <end position="64"/>
    </location>
</feature>
<keyword evidence="3" id="KW-0597">Phosphoprotein</keyword>
<comment type="catalytic activity">
    <reaction evidence="1">
        <text>ATP + protein L-histidine = ADP + protein N-phospho-L-histidine.</text>
        <dbReference type="EC" id="2.7.13.3"/>
    </reaction>
</comment>
<dbReference type="PROSITE" id="PS50109">
    <property type="entry name" value="HIS_KIN"/>
    <property type="match status" value="1"/>
</dbReference>
<dbReference type="GO" id="GO:0000155">
    <property type="term" value="F:phosphorelay sensor kinase activity"/>
    <property type="evidence" value="ECO:0007669"/>
    <property type="project" value="InterPro"/>
</dbReference>
<feature type="transmembrane region" description="Helical" evidence="4">
    <location>
        <begin position="76"/>
        <end position="93"/>
    </location>
</feature>
<dbReference type="Pfam" id="PF02518">
    <property type="entry name" value="HATPase_c"/>
    <property type="match status" value="1"/>
</dbReference>
<dbReference type="EMBL" id="CP022187">
    <property type="protein sequence ID" value="AWI75778.1"/>
    <property type="molecule type" value="Genomic_DNA"/>
</dbReference>
<dbReference type="CDD" id="cd00082">
    <property type="entry name" value="HisKA"/>
    <property type="match status" value="1"/>
</dbReference>
<dbReference type="SMART" id="SM00388">
    <property type="entry name" value="HisKA"/>
    <property type="match status" value="1"/>
</dbReference>
<dbReference type="InterPro" id="IPR003594">
    <property type="entry name" value="HATPase_dom"/>
</dbReference>
<dbReference type="InterPro" id="IPR004358">
    <property type="entry name" value="Sig_transdc_His_kin-like_C"/>
</dbReference>
<dbReference type="InterPro" id="IPR036097">
    <property type="entry name" value="HisK_dim/P_sf"/>
</dbReference>
<evidence type="ECO:0000256" key="4">
    <source>
        <dbReference type="SAM" id="Phobius"/>
    </source>
</evidence>
<keyword evidence="4" id="KW-0472">Membrane</keyword>
<evidence type="ECO:0000259" key="5">
    <source>
        <dbReference type="PROSITE" id="PS50109"/>
    </source>
</evidence>
<evidence type="ECO:0000256" key="3">
    <source>
        <dbReference type="ARBA" id="ARBA00022553"/>
    </source>
</evidence>
<evidence type="ECO:0000256" key="2">
    <source>
        <dbReference type="ARBA" id="ARBA00012438"/>
    </source>
</evidence>
<dbReference type="Pfam" id="PF00512">
    <property type="entry name" value="HisKA"/>
    <property type="match status" value="1"/>
</dbReference>
<dbReference type="PRINTS" id="PR00344">
    <property type="entry name" value="BCTRLSENSOR"/>
</dbReference>
<dbReference type="AlphaFoldDB" id="A0A2U8GQP0"/>
<dbReference type="Pfam" id="PF25323">
    <property type="entry name" value="6TM_PilS"/>
    <property type="match status" value="1"/>
</dbReference>
<keyword evidence="6" id="KW-0808">Transferase</keyword>
<evidence type="ECO:0000313" key="6">
    <source>
        <dbReference type="EMBL" id="AWI75778.1"/>
    </source>
</evidence>
<dbReference type="Proteomes" id="UP000244930">
    <property type="component" value="Chromosome"/>
</dbReference>
<keyword evidence="4" id="KW-1133">Transmembrane helix</keyword>
<name>A0A2U8GQP0_9RHOO</name>
<keyword evidence="6" id="KW-0418">Kinase</keyword>